<evidence type="ECO:0000256" key="6">
    <source>
        <dbReference type="ARBA" id="ARBA00022847"/>
    </source>
</evidence>
<feature type="transmembrane region" description="Helical" evidence="14">
    <location>
        <begin position="458"/>
        <end position="478"/>
    </location>
</feature>
<keyword evidence="6" id="KW-0769">Symport</keyword>
<feature type="transmembrane region" description="Helical" evidence="14">
    <location>
        <begin position="196"/>
        <end position="215"/>
    </location>
</feature>
<feature type="transmembrane region" description="Helical" evidence="14">
    <location>
        <begin position="134"/>
        <end position="159"/>
    </location>
</feature>
<organism evidence="15 16">
    <name type="scientific">Candidatus Allocopromorpha excrementavium</name>
    <dbReference type="NCBI Taxonomy" id="2840741"/>
    <lineage>
        <taxon>Bacteria</taxon>
        <taxon>Bacillati</taxon>
        <taxon>Bacillota</taxon>
        <taxon>Clostridia</taxon>
        <taxon>Eubacteriales</taxon>
        <taxon>Eubacteriaceae</taxon>
        <taxon>Eubacteriaceae incertae sedis</taxon>
        <taxon>Candidatus Allocopromorpha</taxon>
    </lineage>
</organism>
<evidence type="ECO:0000256" key="12">
    <source>
        <dbReference type="ARBA" id="ARBA00033708"/>
    </source>
</evidence>
<feature type="transmembrane region" description="Helical" evidence="14">
    <location>
        <begin position="84"/>
        <end position="102"/>
    </location>
</feature>
<feature type="transmembrane region" description="Helical" evidence="14">
    <location>
        <begin position="433"/>
        <end position="452"/>
    </location>
</feature>
<comment type="similarity">
    <text evidence="2 13">Belongs to the sodium:solute symporter (SSF) (TC 2.A.21) family.</text>
</comment>
<evidence type="ECO:0000256" key="3">
    <source>
        <dbReference type="ARBA" id="ARBA00022448"/>
    </source>
</evidence>
<feature type="transmembrane region" description="Helical" evidence="14">
    <location>
        <begin position="279"/>
        <end position="305"/>
    </location>
</feature>
<evidence type="ECO:0000313" key="15">
    <source>
        <dbReference type="EMBL" id="HIT99054.1"/>
    </source>
</evidence>
<dbReference type="Pfam" id="PF00474">
    <property type="entry name" value="SSF"/>
    <property type="match status" value="1"/>
</dbReference>
<accession>A0A9D1HCG3</accession>
<protein>
    <submittedName>
        <fullName evidence="15">Sodium:solute symporter family protein</fullName>
    </submittedName>
</protein>
<evidence type="ECO:0000256" key="14">
    <source>
        <dbReference type="SAM" id="Phobius"/>
    </source>
</evidence>
<gene>
    <name evidence="15" type="ORF">IAD12_02235</name>
</gene>
<dbReference type="GO" id="GO:0005886">
    <property type="term" value="C:plasma membrane"/>
    <property type="evidence" value="ECO:0007669"/>
    <property type="project" value="UniProtKB-SubCell"/>
</dbReference>
<dbReference type="GO" id="GO:0006814">
    <property type="term" value="P:sodium ion transport"/>
    <property type="evidence" value="ECO:0007669"/>
    <property type="project" value="UniProtKB-KW"/>
</dbReference>
<dbReference type="PANTHER" id="PTHR48086">
    <property type="entry name" value="SODIUM/PROLINE SYMPORTER-RELATED"/>
    <property type="match status" value="1"/>
</dbReference>
<dbReference type="InterPro" id="IPR050277">
    <property type="entry name" value="Sodium:Solute_Symporter"/>
</dbReference>
<evidence type="ECO:0000256" key="5">
    <source>
        <dbReference type="ARBA" id="ARBA00022692"/>
    </source>
</evidence>
<keyword evidence="9" id="KW-0406">Ion transport</keyword>
<keyword evidence="8" id="KW-0915">Sodium</keyword>
<comment type="catalytic activity">
    <reaction evidence="12">
        <text>L-proline(in) + Na(+)(in) = L-proline(out) + Na(+)(out)</text>
        <dbReference type="Rhea" id="RHEA:28967"/>
        <dbReference type="ChEBI" id="CHEBI:29101"/>
        <dbReference type="ChEBI" id="CHEBI:60039"/>
    </reaction>
</comment>
<evidence type="ECO:0000256" key="13">
    <source>
        <dbReference type="RuleBase" id="RU362091"/>
    </source>
</evidence>
<evidence type="ECO:0000256" key="8">
    <source>
        <dbReference type="ARBA" id="ARBA00023053"/>
    </source>
</evidence>
<keyword evidence="3" id="KW-0813">Transport</keyword>
<sequence>MSISALFEMFENNINIIIILVFASVPLLIGSAAATRSVSTVSDFFLCNRSLGTAISFSTIYATWWSSFAFLGSTSSFYFQGPVYWIALGWNALFGIAFMIFGRKLRQEKNSMNYRTPVDFFNDKYNSPILNKTIIVMLIVFTIPYISVQFMGGGILIEMATNSLIPWRISTLFFLFIMIIYIWSGGLRAVAWTDSLYTILIFTGMLLTGIIFIHMTGGISETFKAISETSPQSLHFPEEINGVNGYGFWISLLIVMPMGELMMPQIWTRIYAIKEKKTFYIMPILLCISTIAYAGPMLAGNAALVLEPDYNGSVDYILPTMLINYLPPVLMSIIICCAVSACLSTANSQLHSLSQIIILDVYKNCFNTKATEKHLVFMAKLVILLIAVFTYMLLLSGSLTTIFDTTLMSFCVIMQLIVPAAGALWWDKADADTALAGLLLGLSVTLLLSFWHPFTMPLSSGLIGLICNAALFVISCHFKAKCSSPAIGGSYDK</sequence>
<keyword evidence="5 14" id="KW-0812">Transmembrane</keyword>
<dbReference type="CDD" id="cd10322">
    <property type="entry name" value="SLC5sbd"/>
    <property type="match status" value="1"/>
</dbReference>
<reference evidence="15" key="1">
    <citation type="submission" date="2020-10" db="EMBL/GenBank/DDBJ databases">
        <authorList>
            <person name="Gilroy R."/>
        </authorList>
    </citation>
    <scope>NUCLEOTIDE SEQUENCE</scope>
    <source>
        <strain evidence="15">CHK176-22527</strain>
    </source>
</reference>
<keyword evidence="4" id="KW-1003">Cell membrane</keyword>
<keyword evidence="7 14" id="KW-1133">Transmembrane helix</keyword>
<evidence type="ECO:0000256" key="1">
    <source>
        <dbReference type="ARBA" id="ARBA00004651"/>
    </source>
</evidence>
<feature type="transmembrane region" description="Helical" evidence="14">
    <location>
        <begin position="325"/>
        <end position="346"/>
    </location>
</feature>
<dbReference type="InterPro" id="IPR038377">
    <property type="entry name" value="Na/Glc_symporter_sf"/>
</dbReference>
<evidence type="ECO:0000313" key="16">
    <source>
        <dbReference type="Proteomes" id="UP000824159"/>
    </source>
</evidence>
<dbReference type="InterPro" id="IPR001734">
    <property type="entry name" value="Na/solute_symporter"/>
</dbReference>
<dbReference type="EMBL" id="DVLX01000026">
    <property type="protein sequence ID" value="HIT99054.1"/>
    <property type="molecule type" value="Genomic_DNA"/>
</dbReference>
<feature type="transmembrane region" description="Helical" evidence="14">
    <location>
        <begin position="46"/>
        <end position="64"/>
    </location>
</feature>
<evidence type="ECO:0000256" key="11">
    <source>
        <dbReference type="ARBA" id="ARBA00023201"/>
    </source>
</evidence>
<comment type="caution">
    <text evidence="15">The sequence shown here is derived from an EMBL/GenBank/DDBJ whole genome shotgun (WGS) entry which is preliminary data.</text>
</comment>
<dbReference type="AlphaFoldDB" id="A0A9D1HCG3"/>
<proteinExistence type="inferred from homology"/>
<evidence type="ECO:0000256" key="4">
    <source>
        <dbReference type="ARBA" id="ARBA00022475"/>
    </source>
</evidence>
<dbReference type="Proteomes" id="UP000824159">
    <property type="component" value="Unassembled WGS sequence"/>
</dbReference>
<feature type="transmembrane region" description="Helical" evidence="14">
    <location>
        <begin position="406"/>
        <end position="426"/>
    </location>
</feature>
<feature type="transmembrane region" description="Helical" evidence="14">
    <location>
        <begin position="165"/>
        <end position="184"/>
    </location>
</feature>
<keyword evidence="11" id="KW-0739">Sodium transport</keyword>
<evidence type="ECO:0000256" key="10">
    <source>
        <dbReference type="ARBA" id="ARBA00023136"/>
    </source>
</evidence>
<comment type="subcellular location">
    <subcellularLocation>
        <location evidence="1">Cell membrane</location>
        <topology evidence="1">Multi-pass membrane protein</topology>
    </subcellularLocation>
</comment>
<feature type="transmembrane region" description="Helical" evidence="14">
    <location>
        <begin position="375"/>
        <end position="394"/>
    </location>
</feature>
<dbReference type="PANTHER" id="PTHR48086:SF3">
    <property type="entry name" value="SODIUM_PROLINE SYMPORTER"/>
    <property type="match status" value="1"/>
</dbReference>
<evidence type="ECO:0000256" key="9">
    <source>
        <dbReference type="ARBA" id="ARBA00023065"/>
    </source>
</evidence>
<reference evidence="15" key="2">
    <citation type="journal article" date="2021" name="PeerJ">
        <title>Extensive microbial diversity within the chicken gut microbiome revealed by metagenomics and culture.</title>
        <authorList>
            <person name="Gilroy R."/>
            <person name="Ravi A."/>
            <person name="Getino M."/>
            <person name="Pursley I."/>
            <person name="Horton D.L."/>
            <person name="Alikhan N.F."/>
            <person name="Baker D."/>
            <person name="Gharbi K."/>
            <person name="Hall N."/>
            <person name="Watson M."/>
            <person name="Adriaenssens E.M."/>
            <person name="Foster-Nyarko E."/>
            <person name="Jarju S."/>
            <person name="Secka A."/>
            <person name="Antonio M."/>
            <person name="Oren A."/>
            <person name="Chaudhuri R.R."/>
            <person name="La Ragione R."/>
            <person name="Hildebrand F."/>
            <person name="Pallen M.J."/>
        </authorList>
    </citation>
    <scope>NUCLEOTIDE SEQUENCE</scope>
    <source>
        <strain evidence="15">CHK176-22527</strain>
    </source>
</reference>
<dbReference type="PROSITE" id="PS50283">
    <property type="entry name" value="NA_SOLUT_SYMP_3"/>
    <property type="match status" value="1"/>
</dbReference>
<dbReference type="Gene3D" id="1.20.1730.10">
    <property type="entry name" value="Sodium/glucose cotransporter"/>
    <property type="match status" value="1"/>
</dbReference>
<dbReference type="GO" id="GO:0015293">
    <property type="term" value="F:symporter activity"/>
    <property type="evidence" value="ECO:0007669"/>
    <property type="project" value="UniProtKB-KW"/>
</dbReference>
<name>A0A9D1HCG3_9FIRM</name>
<keyword evidence="10 14" id="KW-0472">Membrane</keyword>
<evidence type="ECO:0000256" key="7">
    <source>
        <dbReference type="ARBA" id="ARBA00022989"/>
    </source>
</evidence>
<feature type="transmembrane region" description="Helical" evidence="14">
    <location>
        <begin position="14"/>
        <end position="34"/>
    </location>
</feature>
<feature type="transmembrane region" description="Helical" evidence="14">
    <location>
        <begin position="246"/>
        <end position="267"/>
    </location>
</feature>
<evidence type="ECO:0000256" key="2">
    <source>
        <dbReference type="ARBA" id="ARBA00006434"/>
    </source>
</evidence>